<dbReference type="KEGG" id="ssai:N0B31_19575"/>
<proteinExistence type="predicted"/>
<gene>
    <name evidence="3" type="ORF">N0B31_19575</name>
</gene>
<keyword evidence="3" id="KW-0378">Hydrolase</keyword>
<feature type="transmembrane region" description="Helical" evidence="1">
    <location>
        <begin position="211"/>
        <end position="232"/>
    </location>
</feature>
<evidence type="ECO:0000313" key="4">
    <source>
        <dbReference type="Proteomes" id="UP001057580"/>
    </source>
</evidence>
<keyword evidence="3" id="KW-0645">Protease</keyword>
<evidence type="ECO:0000256" key="1">
    <source>
        <dbReference type="SAM" id="Phobius"/>
    </source>
</evidence>
<dbReference type="InterPro" id="IPR052710">
    <property type="entry name" value="CAAX_protease"/>
</dbReference>
<feature type="transmembrane region" description="Helical" evidence="1">
    <location>
        <begin position="239"/>
        <end position="261"/>
    </location>
</feature>
<dbReference type="PANTHER" id="PTHR36435:SF1">
    <property type="entry name" value="CAAX AMINO TERMINAL PROTEASE FAMILY PROTEIN"/>
    <property type="match status" value="1"/>
</dbReference>
<feature type="domain" description="CAAX prenyl protease 2/Lysostaphin resistance protein A-like" evidence="2">
    <location>
        <begin position="153"/>
        <end position="252"/>
    </location>
</feature>
<dbReference type="GO" id="GO:0004175">
    <property type="term" value="F:endopeptidase activity"/>
    <property type="evidence" value="ECO:0007669"/>
    <property type="project" value="UniProtKB-ARBA"/>
</dbReference>
<dbReference type="RefSeq" id="WP_260593320.1">
    <property type="nucleotide sequence ID" value="NZ_CP104003.1"/>
</dbReference>
<feature type="transmembrane region" description="Helical" evidence="1">
    <location>
        <begin position="182"/>
        <end position="205"/>
    </location>
</feature>
<dbReference type="Proteomes" id="UP001057580">
    <property type="component" value="Chromosome"/>
</dbReference>
<keyword evidence="1" id="KW-0472">Membrane</keyword>
<dbReference type="GeneID" id="74944671"/>
<protein>
    <submittedName>
        <fullName evidence="3">CPBP family intramembrane metalloprotease</fullName>
    </submittedName>
</protein>
<keyword evidence="1" id="KW-1133">Transmembrane helix</keyword>
<keyword evidence="3" id="KW-0482">Metalloprotease</keyword>
<dbReference type="PANTHER" id="PTHR36435">
    <property type="entry name" value="SLR1288 PROTEIN"/>
    <property type="match status" value="1"/>
</dbReference>
<organism evidence="3 4">
    <name type="scientific">Salinirubellus salinus</name>
    <dbReference type="NCBI Taxonomy" id="1364945"/>
    <lineage>
        <taxon>Archaea</taxon>
        <taxon>Methanobacteriati</taxon>
        <taxon>Methanobacteriota</taxon>
        <taxon>Stenosarchaea group</taxon>
        <taxon>Halobacteria</taxon>
        <taxon>Halobacteriales</taxon>
        <taxon>Natronomonadaceae</taxon>
        <taxon>Salinirubellus</taxon>
    </lineage>
</organism>
<keyword evidence="4" id="KW-1185">Reference proteome</keyword>
<dbReference type="EMBL" id="CP104003">
    <property type="protein sequence ID" value="UWM54304.1"/>
    <property type="molecule type" value="Genomic_DNA"/>
</dbReference>
<dbReference type="AlphaFoldDB" id="A0A9E7UAZ4"/>
<reference evidence="3" key="1">
    <citation type="submission" date="2022-09" db="EMBL/GenBank/DDBJ databases">
        <title>Diverse halophilic archaea isolated from saline environments.</title>
        <authorList>
            <person name="Cui H.-L."/>
        </authorList>
    </citation>
    <scope>NUCLEOTIDE SEQUENCE</scope>
    <source>
        <strain evidence="3">ZS-35-S2</strain>
    </source>
</reference>
<keyword evidence="1" id="KW-0812">Transmembrane</keyword>
<dbReference type="GO" id="GO:0008237">
    <property type="term" value="F:metallopeptidase activity"/>
    <property type="evidence" value="ECO:0007669"/>
    <property type="project" value="UniProtKB-KW"/>
</dbReference>
<dbReference type="InterPro" id="IPR003675">
    <property type="entry name" value="Rce1/LyrA-like_dom"/>
</dbReference>
<name>A0A9E7UAZ4_9EURY</name>
<dbReference type="Pfam" id="PF02517">
    <property type="entry name" value="Rce1-like"/>
    <property type="match status" value="1"/>
</dbReference>
<feature type="transmembrane region" description="Helical" evidence="1">
    <location>
        <begin position="105"/>
        <end position="129"/>
    </location>
</feature>
<dbReference type="GO" id="GO:0080120">
    <property type="term" value="P:CAAX-box protein maturation"/>
    <property type="evidence" value="ECO:0007669"/>
    <property type="project" value="UniProtKB-ARBA"/>
</dbReference>
<evidence type="ECO:0000259" key="2">
    <source>
        <dbReference type="Pfam" id="PF02517"/>
    </source>
</evidence>
<feature type="transmembrane region" description="Helical" evidence="1">
    <location>
        <begin position="66"/>
        <end position="85"/>
    </location>
</feature>
<sequence length="262" mass="26348">MATSLQTDTTTRLPDRFAGTPLASRLRALGAAAALLVLGTLAAPLVSGGVGLLADALGHGDDLVRTYAVSGTLATLSLAAIALAYRRVRPLPMPVRVPDGREWPWVVVGILAPLLGAVVLQLGAAALGVGAGETATSGIGRFAATNPVLFYSLAILSALFVVAPAEELLYRGVVQGRLREEFGPAVAIGLTSLGFGAGHVFSYVVGGSDPLSGAVAIALATIVLGGVVLGVLYERTGNLGVTIVAHGLSNALVLTVSLAAVL</sequence>
<accession>A0A9E7UAZ4</accession>
<evidence type="ECO:0000313" key="3">
    <source>
        <dbReference type="EMBL" id="UWM54304.1"/>
    </source>
</evidence>
<feature type="transmembrane region" description="Helical" evidence="1">
    <location>
        <begin position="26"/>
        <end position="46"/>
    </location>
</feature>
<feature type="transmembrane region" description="Helical" evidence="1">
    <location>
        <begin position="149"/>
        <end position="170"/>
    </location>
</feature>